<evidence type="ECO:0000256" key="3">
    <source>
        <dbReference type="ARBA" id="ARBA00022676"/>
    </source>
</evidence>
<feature type="transmembrane region" description="Helical" evidence="8">
    <location>
        <begin position="776"/>
        <end position="794"/>
    </location>
</feature>
<evidence type="ECO:0000256" key="8">
    <source>
        <dbReference type="SAM" id="Phobius"/>
    </source>
</evidence>
<feature type="transmembrane region" description="Helical" evidence="8">
    <location>
        <begin position="263"/>
        <end position="281"/>
    </location>
</feature>
<evidence type="ECO:0000313" key="11">
    <source>
        <dbReference type="EMBL" id="OGM88649.1"/>
    </source>
</evidence>
<feature type="transmembrane region" description="Helical" evidence="8">
    <location>
        <begin position="287"/>
        <end position="305"/>
    </location>
</feature>
<feature type="transmembrane region" description="Helical" evidence="8">
    <location>
        <begin position="507"/>
        <end position="528"/>
    </location>
</feature>
<accession>A0A1F8DKW8</accession>
<evidence type="ECO:0000256" key="2">
    <source>
        <dbReference type="ARBA" id="ARBA00022475"/>
    </source>
</evidence>
<feature type="transmembrane region" description="Helical" evidence="8">
    <location>
        <begin position="549"/>
        <end position="575"/>
    </location>
</feature>
<dbReference type="GO" id="GO:0009103">
    <property type="term" value="P:lipopolysaccharide biosynthetic process"/>
    <property type="evidence" value="ECO:0007669"/>
    <property type="project" value="UniProtKB-ARBA"/>
</dbReference>
<dbReference type="Pfam" id="PF13231">
    <property type="entry name" value="PMT_2"/>
    <property type="match status" value="1"/>
</dbReference>
<keyword evidence="3" id="KW-0328">Glycosyltransferase</keyword>
<dbReference type="InterPro" id="IPR038731">
    <property type="entry name" value="RgtA/B/C-like"/>
</dbReference>
<feature type="transmembrane region" description="Helical" evidence="8">
    <location>
        <begin position="728"/>
        <end position="744"/>
    </location>
</feature>
<feature type="transmembrane region" description="Helical" evidence="8">
    <location>
        <begin position="426"/>
        <end position="444"/>
    </location>
</feature>
<feature type="domain" description="Glycosyltransferase RgtA/B/C/D-like" evidence="9">
    <location>
        <begin position="487"/>
        <end position="628"/>
    </location>
</feature>
<reference evidence="11 12" key="1">
    <citation type="journal article" date="2016" name="Nat. Commun.">
        <title>Thousands of microbial genomes shed light on interconnected biogeochemical processes in an aquifer system.</title>
        <authorList>
            <person name="Anantharaman K."/>
            <person name="Brown C.T."/>
            <person name="Hug L.A."/>
            <person name="Sharon I."/>
            <person name="Castelle C.J."/>
            <person name="Probst A.J."/>
            <person name="Thomas B.C."/>
            <person name="Singh A."/>
            <person name="Wilkins M.J."/>
            <person name="Karaoz U."/>
            <person name="Brodie E.L."/>
            <person name="Williams K.H."/>
            <person name="Hubbard S.S."/>
            <person name="Banfield J.F."/>
        </authorList>
    </citation>
    <scope>NUCLEOTIDE SEQUENCE [LARGE SCALE GENOMIC DNA]</scope>
</reference>
<protein>
    <recommendedName>
        <fullName evidence="13">Dolichyl-phosphate-mannose--protein mannosyltransferase</fullName>
    </recommendedName>
</protein>
<dbReference type="AlphaFoldDB" id="A0A1F8DKW8"/>
<feature type="transmembrane region" description="Helical" evidence="8">
    <location>
        <begin position="12"/>
        <end position="37"/>
    </location>
</feature>
<keyword evidence="4" id="KW-0808">Transferase</keyword>
<dbReference type="InterPro" id="IPR050297">
    <property type="entry name" value="LipidA_mod_glycosyltrf_83"/>
</dbReference>
<evidence type="ECO:0000259" key="9">
    <source>
        <dbReference type="Pfam" id="PF13231"/>
    </source>
</evidence>
<evidence type="ECO:0000256" key="4">
    <source>
        <dbReference type="ARBA" id="ARBA00022679"/>
    </source>
</evidence>
<comment type="subcellular location">
    <subcellularLocation>
        <location evidence="1">Cell membrane</location>
        <topology evidence="1">Multi-pass membrane protein</topology>
    </subcellularLocation>
</comment>
<feature type="transmembrane region" description="Helical" evidence="8">
    <location>
        <begin position="360"/>
        <end position="380"/>
    </location>
</feature>
<feature type="transmembrane region" description="Helical" evidence="8">
    <location>
        <begin position="117"/>
        <end position="138"/>
    </location>
</feature>
<evidence type="ECO:0000256" key="1">
    <source>
        <dbReference type="ARBA" id="ARBA00004651"/>
    </source>
</evidence>
<evidence type="ECO:0008006" key="13">
    <source>
        <dbReference type="Google" id="ProtNLM"/>
    </source>
</evidence>
<dbReference type="GO" id="GO:0016763">
    <property type="term" value="F:pentosyltransferase activity"/>
    <property type="evidence" value="ECO:0007669"/>
    <property type="project" value="TreeGrafter"/>
</dbReference>
<keyword evidence="2" id="KW-1003">Cell membrane</keyword>
<keyword evidence="5 8" id="KW-0812">Transmembrane</keyword>
<proteinExistence type="predicted"/>
<feature type="transmembrane region" description="Helical" evidence="8">
    <location>
        <begin position="150"/>
        <end position="173"/>
    </location>
</feature>
<dbReference type="EMBL" id="MGIL01000007">
    <property type="protein sequence ID" value="OGM88649.1"/>
    <property type="molecule type" value="Genomic_DNA"/>
</dbReference>
<evidence type="ECO:0000256" key="6">
    <source>
        <dbReference type="ARBA" id="ARBA00022989"/>
    </source>
</evidence>
<dbReference type="InterPro" id="IPR032421">
    <property type="entry name" value="PMT_4TMC"/>
</dbReference>
<feature type="transmembrane region" description="Helical" evidence="8">
    <location>
        <begin position="317"/>
        <end position="340"/>
    </location>
</feature>
<evidence type="ECO:0000256" key="7">
    <source>
        <dbReference type="ARBA" id="ARBA00023136"/>
    </source>
</evidence>
<sequence length="814" mass="94234">MKVITKARKTTFFIPNIVYVLLLGLIVRIIFSAFGTLRLDQGTFISWSLMLVKDGFKIFYNSWSDYLPGYLYVLYFLGKIRNFVPDVVLYKLPAMLADLVTGYLIYRILVKTKGSRWAIIGAGIYLFNPAILANSSLWGQVDSLTALTSILSIYLIPFSFILSAISLAVGTLIKPQTAFMLPVILVIMLKERWNVQKVFIYLLIGMAIFVTGFIPFWNHGNLTSFIYERLGLSLNQYPYTSVNAFNFWGLFEFWRPDNIYYQIGGYILVSFLTLFACFKLWKKKQAPYYLSALIFAASFMFFTRMHERHLLPVFAPLAIIAIENPLFLIPYLGFSLTYMANLYYAYVWITDNFRQVFSDFAIKLLEVINIGLVVFIFYSFARNLRMEWGKVILTANKFIHGLKKRNATKVRVKLPKISISPQKAKLFLILILMFAFVTRTFNLGSPKNEYFDEVYHAFTARVILHGDSKAWEWWNTPPAGFAYEWTHPPIAKLGMVLGMLIFGENSFGWRVPGAILGVGSVFLVYLLAKELFKDETTGLLAAAALSLDGLALVMSRIGMNDSYILLFALLSIYLFMKQRDFASALSFGLALASKWSAIWAIPILFILWLRRKNKFKLSTFIYFLFLPITVYLLSYLPMFLTGHGLSIWWGMQKQMWWYHTGLRATHPYTSSWWTWPLLIRPIYLYTSQEIGGMVARIYAMGNPLGFWFGLTSVTISAVFAFAERNKKLGFVIFCYLIFFVPWAVSPRIMFLYHYLPSIPFLAIATAYVLRRTPKLIFAYLFITLIAFIYFYPHWAGLRIPLWFDKSYYWVSSWR</sequence>
<dbReference type="Pfam" id="PF16192">
    <property type="entry name" value="PMT_4TMC"/>
    <property type="match status" value="1"/>
</dbReference>
<dbReference type="PANTHER" id="PTHR33908">
    <property type="entry name" value="MANNOSYLTRANSFERASE YKCB-RELATED"/>
    <property type="match status" value="1"/>
</dbReference>
<evidence type="ECO:0000256" key="5">
    <source>
        <dbReference type="ARBA" id="ARBA00022692"/>
    </source>
</evidence>
<feature type="transmembrane region" description="Helical" evidence="8">
    <location>
        <begin position="620"/>
        <end position="640"/>
    </location>
</feature>
<comment type="caution">
    <text evidence="11">The sequence shown here is derived from an EMBL/GenBank/DDBJ whole genome shotgun (WGS) entry which is preliminary data.</text>
</comment>
<dbReference type="GO" id="GO:0005886">
    <property type="term" value="C:plasma membrane"/>
    <property type="evidence" value="ECO:0007669"/>
    <property type="project" value="UniProtKB-SubCell"/>
</dbReference>
<keyword evidence="6 8" id="KW-1133">Transmembrane helix</keyword>
<feature type="transmembrane region" description="Helical" evidence="8">
    <location>
        <begin position="89"/>
        <end position="110"/>
    </location>
</feature>
<dbReference type="Proteomes" id="UP000177596">
    <property type="component" value="Unassembled WGS sequence"/>
</dbReference>
<feature type="transmembrane region" description="Helical" evidence="8">
    <location>
        <begin position="704"/>
        <end position="721"/>
    </location>
</feature>
<dbReference type="PANTHER" id="PTHR33908:SF11">
    <property type="entry name" value="MEMBRANE PROTEIN"/>
    <property type="match status" value="1"/>
</dbReference>
<organism evidence="11 12">
    <name type="scientific">Candidatus Woesebacteria bacterium RIFOXYD1_FULL_43_18</name>
    <dbReference type="NCBI Taxonomy" id="1802551"/>
    <lineage>
        <taxon>Bacteria</taxon>
        <taxon>Candidatus Woeseibacteriota</taxon>
    </lineage>
</organism>
<feature type="transmembrane region" description="Helical" evidence="8">
    <location>
        <begin position="750"/>
        <end position="769"/>
    </location>
</feature>
<evidence type="ECO:0000313" key="12">
    <source>
        <dbReference type="Proteomes" id="UP000177596"/>
    </source>
</evidence>
<feature type="transmembrane region" description="Helical" evidence="8">
    <location>
        <begin position="581"/>
        <end position="608"/>
    </location>
</feature>
<evidence type="ECO:0000259" key="10">
    <source>
        <dbReference type="Pfam" id="PF16192"/>
    </source>
</evidence>
<gene>
    <name evidence="11" type="ORF">A2573_03520</name>
</gene>
<feature type="domain" description="Protein O-mannosyl-transferase C-terminal four TM" evidence="10">
    <location>
        <begin position="647"/>
        <end position="813"/>
    </location>
</feature>
<feature type="transmembrane region" description="Helical" evidence="8">
    <location>
        <begin position="198"/>
        <end position="217"/>
    </location>
</feature>
<keyword evidence="7 8" id="KW-0472">Membrane</keyword>
<name>A0A1F8DKW8_9BACT</name>